<keyword evidence="2 5" id="KW-0378">Hydrolase</keyword>
<feature type="domain" description="AB hydrolase-1" evidence="4">
    <location>
        <begin position="78"/>
        <end position="181"/>
    </location>
</feature>
<protein>
    <submittedName>
        <fullName evidence="5">Alpha/beta-hydrolase</fullName>
    </submittedName>
</protein>
<dbReference type="Gene3D" id="3.40.50.1820">
    <property type="entry name" value="alpha/beta hydrolase"/>
    <property type="match status" value="1"/>
</dbReference>
<keyword evidence="6" id="KW-1185">Reference proteome</keyword>
<dbReference type="SUPFAM" id="SSF53474">
    <property type="entry name" value="alpha/beta-Hydrolases"/>
    <property type="match status" value="1"/>
</dbReference>
<accession>A0A1E7FD73</accession>
<name>A0A1E7FD73_9STRA</name>
<dbReference type="InterPro" id="IPR050266">
    <property type="entry name" value="AB_hydrolase_sf"/>
</dbReference>
<feature type="compositionally biased region" description="Polar residues" evidence="3">
    <location>
        <begin position="252"/>
        <end position="265"/>
    </location>
</feature>
<organism evidence="5 6">
    <name type="scientific">Fragilariopsis cylindrus CCMP1102</name>
    <dbReference type="NCBI Taxonomy" id="635003"/>
    <lineage>
        <taxon>Eukaryota</taxon>
        <taxon>Sar</taxon>
        <taxon>Stramenopiles</taxon>
        <taxon>Ochrophyta</taxon>
        <taxon>Bacillariophyta</taxon>
        <taxon>Bacillariophyceae</taxon>
        <taxon>Bacillariophycidae</taxon>
        <taxon>Bacillariales</taxon>
        <taxon>Bacillariaceae</taxon>
        <taxon>Fragilariopsis</taxon>
    </lineage>
</organism>
<dbReference type="Pfam" id="PF00561">
    <property type="entry name" value="Abhydrolase_1"/>
    <property type="match status" value="1"/>
</dbReference>
<dbReference type="InParanoid" id="A0A1E7FD73"/>
<reference evidence="5 6" key="1">
    <citation type="submission" date="2016-09" db="EMBL/GenBank/DDBJ databases">
        <title>Extensive genetic diversity and differential bi-allelic expression allows diatom success in the polar Southern Ocean.</title>
        <authorList>
            <consortium name="DOE Joint Genome Institute"/>
            <person name="Mock T."/>
            <person name="Otillar R.P."/>
            <person name="Strauss J."/>
            <person name="Dupont C."/>
            <person name="Frickenhaus S."/>
            <person name="Maumus F."/>
            <person name="Mcmullan M."/>
            <person name="Sanges R."/>
            <person name="Schmutz J."/>
            <person name="Toseland A."/>
            <person name="Valas R."/>
            <person name="Veluchamy A."/>
            <person name="Ward B.J."/>
            <person name="Allen A."/>
            <person name="Barry K."/>
            <person name="Falciatore A."/>
            <person name="Ferrante M."/>
            <person name="Fortunato A.E."/>
            <person name="Gloeckner G."/>
            <person name="Gruber A."/>
            <person name="Hipkin R."/>
            <person name="Janech M."/>
            <person name="Kroth P."/>
            <person name="Leese F."/>
            <person name="Lindquist E."/>
            <person name="Lyon B.R."/>
            <person name="Martin J."/>
            <person name="Mayer C."/>
            <person name="Parker M."/>
            <person name="Quesneville H."/>
            <person name="Raymond J."/>
            <person name="Uhlig C."/>
            <person name="Valentin K.U."/>
            <person name="Worden A.Z."/>
            <person name="Armbrust E.V."/>
            <person name="Bowler C."/>
            <person name="Green B."/>
            <person name="Moulton V."/>
            <person name="Van Oosterhout C."/>
            <person name="Grigoriev I."/>
        </authorList>
    </citation>
    <scope>NUCLEOTIDE SEQUENCE [LARGE SCALE GENOMIC DNA]</scope>
    <source>
        <strain evidence="5 6">CCMP1102</strain>
    </source>
</reference>
<feature type="compositionally biased region" description="Acidic residues" evidence="3">
    <location>
        <begin position="266"/>
        <end position="278"/>
    </location>
</feature>
<dbReference type="EMBL" id="KV784358">
    <property type="protein sequence ID" value="OEU16076.1"/>
    <property type="molecule type" value="Genomic_DNA"/>
</dbReference>
<evidence type="ECO:0000256" key="3">
    <source>
        <dbReference type="SAM" id="MobiDB-lite"/>
    </source>
</evidence>
<dbReference type="GO" id="GO:0006508">
    <property type="term" value="P:proteolysis"/>
    <property type="evidence" value="ECO:0007669"/>
    <property type="project" value="InterPro"/>
</dbReference>
<dbReference type="PANTHER" id="PTHR43798">
    <property type="entry name" value="MONOACYLGLYCEROL LIPASE"/>
    <property type="match status" value="1"/>
</dbReference>
<dbReference type="Proteomes" id="UP000095751">
    <property type="component" value="Unassembled WGS sequence"/>
</dbReference>
<dbReference type="PRINTS" id="PR00793">
    <property type="entry name" value="PROAMNOPTASE"/>
</dbReference>
<dbReference type="OrthoDB" id="45978at2759"/>
<dbReference type="InterPro" id="IPR029058">
    <property type="entry name" value="AB_hydrolase_fold"/>
</dbReference>
<evidence type="ECO:0000256" key="2">
    <source>
        <dbReference type="ARBA" id="ARBA00022801"/>
    </source>
</evidence>
<gene>
    <name evidence="5" type="ORF">FRACYDRAFT_238662</name>
</gene>
<dbReference type="InterPro" id="IPR000073">
    <property type="entry name" value="AB_hydrolase_1"/>
</dbReference>
<comment type="similarity">
    <text evidence="1">Belongs to the peptidase S33 family.</text>
</comment>
<feature type="region of interest" description="Disordered" evidence="3">
    <location>
        <begin position="1"/>
        <end position="32"/>
    </location>
</feature>
<evidence type="ECO:0000256" key="1">
    <source>
        <dbReference type="ARBA" id="ARBA00010088"/>
    </source>
</evidence>
<feature type="compositionally biased region" description="Basic and acidic residues" evidence="3">
    <location>
        <begin position="8"/>
        <end position="18"/>
    </location>
</feature>
<feature type="region of interest" description="Disordered" evidence="3">
    <location>
        <begin position="240"/>
        <end position="280"/>
    </location>
</feature>
<dbReference type="KEGG" id="fcy:FRACYDRAFT_238662"/>
<proteinExistence type="inferred from homology"/>
<sequence length="441" mass="50413">MLPSHLLDPTKKKNERPSHTRLGQAPPAPPPSLCVTGAMSRMGRYQVRMNGNDNNNEDPIVLSYCIFRPRQLYDDNKPPLLCIHGGPSIPSNYLLPIVNVVTDRSVIFYDQWGCGKSSRPRSRPKSKSKESESGEYYPPFSIPIMVEHLRQLTVEHWKLKKFHLLGHSFGGILAYEYFLLSAKPLKTKTKQLDEEENDENENENEEYSISVSSVCCSLILSSTPTSAALIQSESERLLQDLNNNNDNDNDSYMYTTTTKESSNDGTNDDDDNDDDNNNDEEKILSTTTEQQQTHRQKNQKIIIQKSTKTKKKKSIVKKIKYTEEFHQTHECRLSSLPLVLMDALRQVGPIPWRGIQAIEGYDIFDTTNKESNEIKTSDTCSSSNNNIQEQVLEQVQVQVQVFPPTLLMRGEYDFCTELYENLYGKEILQFIQTHDNSTEMI</sequence>
<dbReference type="InterPro" id="IPR002410">
    <property type="entry name" value="Peptidase_S33"/>
</dbReference>
<feature type="region of interest" description="Disordered" evidence="3">
    <location>
        <begin position="115"/>
        <end position="134"/>
    </location>
</feature>
<evidence type="ECO:0000313" key="6">
    <source>
        <dbReference type="Proteomes" id="UP000095751"/>
    </source>
</evidence>
<evidence type="ECO:0000259" key="4">
    <source>
        <dbReference type="Pfam" id="PF00561"/>
    </source>
</evidence>
<dbReference type="AlphaFoldDB" id="A0A1E7FD73"/>
<dbReference type="GO" id="GO:0008233">
    <property type="term" value="F:peptidase activity"/>
    <property type="evidence" value="ECO:0007669"/>
    <property type="project" value="InterPro"/>
</dbReference>
<evidence type="ECO:0000313" key="5">
    <source>
        <dbReference type="EMBL" id="OEU16076.1"/>
    </source>
</evidence>